<evidence type="ECO:0008006" key="3">
    <source>
        <dbReference type="Google" id="ProtNLM"/>
    </source>
</evidence>
<comment type="caution">
    <text evidence="1">The sequence shown here is derived from an EMBL/GenBank/DDBJ whole genome shotgun (WGS) entry which is preliminary data.</text>
</comment>
<dbReference type="AlphaFoldDB" id="A0A9J6DSE7"/>
<gene>
    <name evidence="1" type="ORF">HPB51_002310</name>
</gene>
<dbReference type="EMBL" id="JABSTU010000007">
    <property type="protein sequence ID" value="KAH8024902.1"/>
    <property type="molecule type" value="Genomic_DNA"/>
</dbReference>
<protein>
    <recommendedName>
        <fullName evidence="3">CCHC-type domain-containing protein</fullName>
    </recommendedName>
</protein>
<reference evidence="1" key="1">
    <citation type="journal article" date="2020" name="Cell">
        <title>Large-Scale Comparative Analyses of Tick Genomes Elucidate Their Genetic Diversity and Vector Capacities.</title>
        <authorList>
            <consortium name="Tick Genome and Microbiome Consortium (TIGMIC)"/>
            <person name="Jia N."/>
            <person name="Wang J."/>
            <person name="Shi W."/>
            <person name="Du L."/>
            <person name="Sun Y."/>
            <person name="Zhan W."/>
            <person name="Jiang J.F."/>
            <person name="Wang Q."/>
            <person name="Zhang B."/>
            <person name="Ji P."/>
            <person name="Bell-Sakyi L."/>
            <person name="Cui X.M."/>
            <person name="Yuan T.T."/>
            <person name="Jiang B.G."/>
            <person name="Yang W.F."/>
            <person name="Lam T.T."/>
            <person name="Chang Q.C."/>
            <person name="Ding S.J."/>
            <person name="Wang X.J."/>
            <person name="Zhu J.G."/>
            <person name="Ruan X.D."/>
            <person name="Zhao L."/>
            <person name="Wei J.T."/>
            <person name="Ye R.Z."/>
            <person name="Que T.C."/>
            <person name="Du C.H."/>
            <person name="Zhou Y.H."/>
            <person name="Cheng J.X."/>
            <person name="Dai P.F."/>
            <person name="Guo W.B."/>
            <person name="Han X.H."/>
            <person name="Huang E.J."/>
            <person name="Li L.F."/>
            <person name="Wei W."/>
            <person name="Gao Y.C."/>
            <person name="Liu J.Z."/>
            <person name="Shao H.Z."/>
            <person name="Wang X."/>
            <person name="Wang C.C."/>
            <person name="Yang T.C."/>
            <person name="Huo Q.B."/>
            <person name="Li W."/>
            <person name="Chen H.Y."/>
            <person name="Chen S.E."/>
            <person name="Zhou L.G."/>
            <person name="Ni X.B."/>
            <person name="Tian J.H."/>
            <person name="Sheng Y."/>
            <person name="Liu T."/>
            <person name="Pan Y.S."/>
            <person name="Xia L.Y."/>
            <person name="Li J."/>
            <person name="Zhao F."/>
            <person name="Cao W.C."/>
        </authorList>
    </citation>
    <scope>NUCLEOTIDE SEQUENCE</scope>
    <source>
        <strain evidence="1">Rmic-2018</strain>
    </source>
</reference>
<accession>A0A9J6DSE7</accession>
<name>A0A9J6DSE7_RHIMP</name>
<organism evidence="1 2">
    <name type="scientific">Rhipicephalus microplus</name>
    <name type="common">Cattle tick</name>
    <name type="synonym">Boophilus microplus</name>
    <dbReference type="NCBI Taxonomy" id="6941"/>
    <lineage>
        <taxon>Eukaryota</taxon>
        <taxon>Metazoa</taxon>
        <taxon>Ecdysozoa</taxon>
        <taxon>Arthropoda</taxon>
        <taxon>Chelicerata</taxon>
        <taxon>Arachnida</taxon>
        <taxon>Acari</taxon>
        <taxon>Parasitiformes</taxon>
        <taxon>Ixodida</taxon>
        <taxon>Ixodoidea</taxon>
        <taxon>Ixodidae</taxon>
        <taxon>Rhipicephalinae</taxon>
        <taxon>Rhipicephalus</taxon>
        <taxon>Boophilus</taxon>
    </lineage>
</organism>
<evidence type="ECO:0000313" key="2">
    <source>
        <dbReference type="Proteomes" id="UP000821866"/>
    </source>
</evidence>
<reference evidence="1" key="2">
    <citation type="submission" date="2021-09" db="EMBL/GenBank/DDBJ databases">
        <authorList>
            <person name="Jia N."/>
            <person name="Wang J."/>
            <person name="Shi W."/>
            <person name="Du L."/>
            <person name="Sun Y."/>
            <person name="Zhan W."/>
            <person name="Jiang J."/>
            <person name="Wang Q."/>
            <person name="Zhang B."/>
            <person name="Ji P."/>
            <person name="Sakyi L.B."/>
            <person name="Cui X."/>
            <person name="Yuan T."/>
            <person name="Jiang B."/>
            <person name="Yang W."/>
            <person name="Lam T.T.-Y."/>
            <person name="Chang Q."/>
            <person name="Ding S."/>
            <person name="Wang X."/>
            <person name="Zhu J."/>
            <person name="Ruan X."/>
            <person name="Zhao L."/>
            <person name="Wei J."/>
            <person name="Que T."/>
            <person name="Du C."/>
            <person name="Cheng J."/>
            <person name="Dai P."/>
            <person name="Han X."/>
            <person name="Huang E."/>
            <person name="Gao Y."/>
            <person name="Liu J."/>
            <person name="Shao H."/>
            <person name="Ye R."/>
            <person name="Li L."/>
            <person name="Wei W."/>
            <person name="Wang X."/>
            <person name="Wang C."/>
            <person name="Huo Q."/>
            <person name="Li W."/>
            <person name="Guo W."/>
            <person name="Chen H."/>
            <person name="Chen S."/>
            <person name="Zhou L."/>
            <person name="Zhou L."/>
            <person name="Ni X."/>
            <person name="Tian J."/>
            <person name="Zhou Y."/>
            <person name="Sheng Y."/>
            <person name="Liu T."/>
            <person name="Pan Y."/>
            <person name="Xia L."/>
            <person name="Li J."/>
            <person name="Zhao F."/>
            <person name="Cao W."/>
        </authorList>
    </citation>
    <scope>NUCLEOTIDE SEQUENCE</scope>
    <source>
        <strain evidence="1">Rmic-2018</strain>
        <tissue evidence="1">Larvae</tissue>
    </source>
</reference>
<keyword evidence="2" id="KW-1185">Reference proteome</keyword>
<dbReference type="Proteomes" id="UP000821866">
    <property type="component" value="Unassembled WGS sequence"/>
</dbReference>
<evidence type="ECO:0000313" key="1">
    <source>
        <dbReference type="EMBL" id="KAH8024902.1"/>
    </source>
</evidence>
<sequence length="123" mass="14030">MLMLTAPFKILFSQNPVTTNLTPPGHSCRGVIRGVDIGFTVADLQRMLRTPRNPTTLGARRIKNTTTVVILFNGLKVPNYVFCRPIMYRCTLYKRHIDTCRNCGRVGYHQNICPHPTDKVRDQ</sequence>
<proteinExistence type="predicted"/>